<dbReference type="InterPro" id="IPR002139">
    <property type="entry name" value="Ribo/fructo_kinase"/>
</dbReference>
<evidence type="ECO:0000259" key="10">
    <source>
        <dbReference type="Pfam" id="PF00294"/>
    </source>
</evidence>
<feature type="binding site" evidence="9">
    <location>
        <begin position="8"/>
        <end position="10"/>
    </location>
    <ligand>
        <name>substrate</name>
    </ligand>
</feature>
<comment type="caution">
    <text evidence="9">Lacks conserved residue(s) required for the propagation of feature annotation.</text>
</comment>
<comment type="similarity">
    <text evidence="9">Belongs to the carbohydrate kinase PfkB family. Ribokinase subfamily.</text>
</comment>
<evidence type="ECO:0000313" key="11">
    <source>
        <dbReference type="EMBL" id="MDX5930375.1"/>
    </source>
</evidence>
<dbReference type="GO" id="GO:0019303">
    <property type="term" value="P:D-ribose catabolic process"/>
    <property type="evidence" value="ECO:0007669"/>
    <property type="project" value="UniProtKB-UniRule"/>
</dbReference>
<evidence type="ECO:0000256" key="7">
    <source>
        <dbReference type="ARBA" id="ARBA00022958"/>
    </source>
</evidence>
<dbReference type="InterPro" id="IPR011877">
    <property type="entry name" value="Ribokinase"/>
</dbReference>
<sequence length="302" mass="30279">MIVLGSANMDIVVRTERAPHAGETLLGHDYALYPGGKGANQAVAARRAGAEVRFIGCLGRDSYGDKLYQTLAAEGIDAKAIIRTAIPTGVAIITVEGTGENRIIVIPGANHALTPADLPETFPSGTILLAQLEIPIPVVLAAAAANRAAGGTTILNVSPVAGVDPATLAALRDAADILLVNEAEASCLLASDHLASPEAAAIDLAADRRAAIVTLGAAGVVWAANNATSVVPGHLPCHPVTVIDTTGCGDAFAGAFAAAIERGAPIQSAVAFGNAAGALAATRHGAQPAMPRADEIAALLEP</sequence>
<comment type="cofactor">
    <cofactor evidence="9">
        <name>Mg(2+)</name>
        <dbReference type="ChEBI" id="CHEBI:18420"/>
    </cofactor>
    <text evidence="9">Requires a divalent cation, most likely magnesium in vivo, as an electrophilic catalyst to aid phosphoryl group transfer. It is the chelate of the metal and the nucleotide that is the actual substrate.</text>
</comment>
<feature type="binding site" evidence="9">
    <location>
        <begin position="249"/>
        <end position="250"/>
    </location>
    <ligand>
        <name>ATP</name>
        <dbReference type="ChEBI" id="CHEBI:30616"/>
    </ligand>
</feature>
<feature type="binding site" evidence="9">
    <location>
        <position position="280"/>
    </location>
    <ligand>
        <name>K(+)</name>
        <dbReference type="ChEBI" id="CHEBI:29103"/>
    </ligand>
</feature>
<proteinExistence type="inferred from homology"/>
<keyword evidence="3 9" id="KW-0547">Nucleotide-binding</keyword>
<comment type="pathway">
    <text evidence="9">Carbohydrate metabolism; D-ribose degradation; D-ribose 5-phosphate from beta-D-ribopyranose: step 2/2.</text>
</comment>
<dbReference type="PRINTS" id="PR00990">
    <property type="entry name" value="RIBOKINASE"/>
</dbReference>
<feature type="domain" description="Carbohydrate kinase PfkB" evidence="10">
    <location>
        <begin position="2"/>
        <end position="291"/>
    </location>
</feature>
<feature type="active site" description="Proton acceptor" evidence="9">
    <location>
        <position position="250"/>
    </location>
</feature>
<dbReference type="SUPFAM" id="SSF53613">
    <property type="entry name" value="Ribokinase-like"/>
    <property type="match status" value="1"/>
</dbReference>
<evidence type="ECO:0000256" key="2">
    <source>
        <dbReference type="ARBA" id="ARBA00022723"/>
    </source>
</evidence>
<keyword evidence="12" id="KW-1185">Reference proteome</keyword>
<accession>A0AAW9DNS1</accession>
<dbReference type="Gene3D" id="3.40.1190.20">
    <property type="match status" value="1"/>
</dbReference>
<feature type="binding site" evidence="9">
    <location>
        <begin position="36"/>
        <end position="40"/>
    </location>
    <ligand>
        <name>substrate</name>
    </ligand>
</feature>
<reference evidence="11 12" key="1">
    <citation type="submission" date="2023-11" db="EMBL/GenBank/DDBJ databases">
        <title>MicrobeMod: A computational toolkit for identifying prokaryotic methylation and restriction-modification with nanopore sequencing.</title>
        <authorList>
            <person name="Crits-Christoph A."/>
            <person name="Kang S.C."/>
            <person name="Lee H."/>
            <person name="Ostrov N."/>
        </authorList>
    </citation>
    <scope>NUCLEOTIDE SEQUENCE [LARGE SCALE GENOMIC DNA]</scope>
    <source>
        <strain evidence="11 12">DSMZ 700</strain>
    </source>
</reference>
<keyword evidence="6 9" id="KW-0460">Magnesium</keyword>
<dbReference type="EC" id="2.7.1.15" evidence="9"/>
<dbReference type="Proteomes" id="UP001279553">
    <property type="component" value="Unassembled WGS sequence"/>
</dbReference>
<gene>
    <name evidence="9" type="primary">rbsK</name>
    <name evidence="11" type="ORF">SIL87_06320</name>
</gene>
<name>A0AAW9DNS1_ACIAO</name>
<dbReference type="GO" id="GO:0005829">
    <property type="term" value="C:cytosol"/>
    <property type="evidence" value="ECO:0007669"/>
    <property type="project" value="TreeGrafter"/>
</dbReference>
<feature type="binding site" evidence="9">
    <location>
        <position position="274"/>
    </location>
    <ligand>
        <name>ATP</name>
        <dbReference type="ChEBI" id="CHEBI:30616"/>
    </ligand>
</feature>
<keyword evidence="1 9" id="KW-0808">Transferase</keyword>
<evidence type="ECO:0000256" key="8">
    <source>
        <dbReference type="ARBA" id="ARBA00023277"/>
    </source>
</evidence>
<dbReference type="RefSeq" id="WP_319613327.1">
    <property type="nucleotide sequence ID" value="NZ_JAWXYB010000018.1"/>
</dbReference>
<comment type="subunit">
    <text evidence="9">Homodimer.</text>
</comment>
<evidence type="ECO:0000256" key="5">
    <source>
        <dbReference type="ARBA" id="ARBA00022840"/>
    </source>
</evidence>
<dbReference type="InterPro" id="IPR029056">
    <property type="entry name" value="Ribokinase-like"/>
</dbReference>
<comment type="subcellular location">
    <subcellularLocation>
        <location evidence="9">Cytoplasm</location>
    </subcellularLocation>
</comment>
<protein>
    <recommendedName>
        <fullName evidence="9">Ribokinase</fullName>
        <shortName evidence="9">RK</shortName>
        <ecNumber evidence="9">2.7.1.15</ecNumber>
    </recommendedName>
</protein>
<dbReference type="Pfam" id="PF00294">
    <property type="entry name" value="PfkB"/>
    <property type="match status" value="1"/>
</dbReference>
<dbReference type="GO" id="GO:0004747">
    <property type="term" value="F:ribokinase activity"/>
    <property type="evidence" value="ECO:0007669"/>
    <property type="project" value="UniProtKB-UniRule"/>
</dbReference>
<keyword evidence="2 9" id="KW-0479">Metal-binding</keyword>
<dbReference type="CDD" id="cd01174">
    <property type="entry name" value="ribokinase"/>
    <property type="match status" value="1"/>
</dbReference>
<evidence type="ECO:0000256" key="6">
    <source>
        <dbReference type="ARBA" id="ARBA00022842"/>
    </source>
</evidence>
<comment type="activity regulation">
    <text evidence="9">Activated by a monovalent cation that binds near, but not in, the active site. The most likely occupant of the site in vivo is potassium. Ion binding induces a conformational change that may alter substrate affinity.</text>
</comment>
<dbReference type="PANTHER" id="PTHR10584">
    <property type="entry name" value="SUGAR KINASE"/>
    <property type="match status" value="1"/>
</dbReference>
<feature type="binding site" evidence="9">
    <location>
        <position position="246"/>
    </location>
    <ligand>
        <name>K(+)</name>
        <dbReference type="ChEBI" id="CHEBI:29103"/>
    </ligand>
</feature>
<feature type="binding site" evidence="9">
    <location>
        <position position="244"/>
    </location>
    <ligand>
        <name>K(+)</name>
        <dbReference type="ChEBI" id="CHEBI:29103"/>
    </ligand>
</feature>
<keyword evidence="7 9" id="KW-0630">Potassium</keyword>
<dbReference type="PANTHER" id="PTHR10584:SF166">
    <property type="entry name" value="RIBOKINASE"/>
    <property type="match status" value="1"/>
</dbReference>
<dbReference type="GO" id="GO:0005524">
    <property type="term" value="F:ATP binding"/>
    <property type="evidence" value="ECO:0007669"/>
    <property type="project" value="UniProtKB-UniRule"/>
</dbReference>
<comment type="catalytic activity">
    <reaction evidence="9">
        <text>D-ribose + ATP = D-ribose 5-phosphate + ADP + H(+)</text>
        <dbReference type="Rhea" id="RHEA:13697"/>
        <dbReference type="ChEBI" id="CHEBI:15378"/>
        <dbReference type="ChEBI" id="CHEBI:30616"/>
        <dbReference type="ChEBI" id="CHEBI:47013"/>
        <dbReference type="ChEBI" id="CHEBI:78346"/>
        <dbReference type="ChEBI" id="CHEBI:456216"/>
        <dbReference type="EC" id="2.7.1.15"/>
    </reaction>
</comment>
<evidence type="ECO:0000256" key="4">
    <source>
        <dbReference type="ARBA" id="ARBA00022777"/>
    </source>
</evidence>
<feature type="binding site" evidence="9">
    <location>
        <position position="283"/>
    </location>
    <ligand>
        <name>K(+)</name>
        <dbReference type="ChEBI" id="CHEBI:29103"/>
    </ligand>
</feature>
<feature type="binding site" evidence="9">
    <location>
        <position position="181"/>
    </location>
    <ligand>
        <name>ATP</name>
        <dbReference type="ChEBI" id="CHEBI:30616"/>
    </ligand>
</feature>
<dbReference type="AlphaFoldDB" id="A0AAW9DNS1"/>
<comment type="caution">
    <text evidence="11">The sequence shown here is derived from an EMBL/GenBank/DDBJ whole genome shotgun (WGS) entry which is preliminary data.</text>
</comment>
<feature type="binding site" evidence="9">
    <location>
        <position position="250"/>
    </location>
    <ligand>
        <name>substrate</name>
    </ligand>
</feature>
<feature type="binding site" evidence="9">
    <location>
        <begin position="214"/>
        <end position="219"/>
    </location>
    <ligand>
        <name>ATP</name>
        <dbReference type="ChEBI" id="CHEBI:30616"/>
    </ligand>
</feature>
<keyword evidence="9" id="KW-0963">Cytoplasm</keyword>
<keyword evidence="8 9" id="KW-0119">Carbohydrate metabolism</keyword>
<evidence type="ECO:0000256" key="1">
    <source>
        <dbReference type="ARBA" id="ARBA00022679"/>
    </source>
</evidence>
<evidence type="ECO:0000256" key="3">
    <source>
        <dbReference type="ARBA" id="ARBA00022741"/>
    </source>
</evidence>
<dbReference type="GO" id="GO:0046872">
    <property type="term" value="F:metal ion binding"/>
    <property type="evidence" value="ECO:0007669"/>
    <property type="project" value="UniProtKB-KW"/>
</dbReference>
<dbReference type="InterPro" id="IPR011611">
    <property type="entry name" value="PfkB_dom"/>
</dbReference>
<evidence type="ECO:0000256" key="9">
    <source>
        <dbReference type="HAMAP-Rule" id="MF_01987"/>
    </source>
</evidence>
<dbReference type="EMBL" id="JAWXYB010000018">
    <property type="protein sequence ID" value="MDX5930375.1"/>
    <property type="molecule type" value="Genomic_DNA"/>
</dbReference>
<evidence type="ECO:0000313" key="12">
    <source>
        <dbReference type="Proteomes" id="UP001279553"/>
    </source>
</evidence>
<comment type="function">
    <text evidence="9">Catalyzes the phosphorylation of ribose at O-5 in a reaction requiring ATP and magnesium. The resulting D-ribose-5-phosphate can then be used either for sythesis of nucleotides, histidine, and tryptophan, or as a component of the pentose phosphate pathway.</text>
</comment>
<feature type="binding site" evidence="9">
    <location>
        <position position="285"/>
    </location>
    <ligand>
        <name>K(+)</name>
        <dbReference type="ChEBI" id="CHEBI:29103"/>
    </ligand>
</feature>
<keyword evidence="4 9" id="KW-0418">Kinase</keyword>
<dbReference type="HAMAP" id="MF_01987">
    <property type="entry name" value="Ribokinase"/>
    <property type="match status" value="1"/>
</dbReference>
<feature type="binding site" evidence="9">
    <location>
        <position position="133"/>
    </location>
    <ligand>
        <name>substrate</name>
    </ligand>
</feature>
<organism evidence="11 12">
    <name type="scientific">Acidiphilium acidophilum</name>
    <name type="common">Thiobacillus acidophilus</name>
    <dbReference type="NCBI Taxonomy" id="76588"/>
    <lineage>
        <taxon>Bacteria</taxon>
        <taxon>Pseudomonadati</taxon>
        <taxon>Pseudomonadota</taxon>
        <taxon>Alphaproteobacteria</taxon>
        <taxon>Acetobacterales</taxon>
        <taxon>Acidocellaceae</taxon>
        <taxon>Acidiphilium</taxon>
    </lineage>
</organism>
<keyword evidence="5 9" id="KW-0067">ATP-binding</keyword>